<evidence type="ECO:0000313" key="9">
    <source>
        <dbReference type="Proteomes" id="UP001550210"/>
    </source>
</evidence>
<accession>A0ABV2UTM4</accession>
<dbReference type="InterPro" id="IPR048395">
    <property type="entry name" value="Glyco_hydro_31_C"/>
</dbReference>
<evidence type="ECO:0000256" key="1">
    <source>
        <dbReference type="ARBA" id="ARBA00007806"/>
    </source>
</evidence>
<evidence type="ECO:0000259" key="6">
    <source>
        <dbReference type="Pfam" id="PF13802"/>
    </source>
</evidence>
<protein>
    <submittedName>
        <fullName evidence="8">Alpha-xylosidase</fullName>
        <ecNumber evidence="8">3.2.1.177</ecNumber>
    </submittedName>
</protein>
<reference evidence="8 9" key="1">
    <citation type="submission" date="2024-06" db="EMBL/GenBank/DDBJ databases">
        <title>The Natural Products Discovery Center: Release of the First 8490 Sequenced Strains for Exploring Actinobacteria Biosynthetic Diversity.</title>
        <authorList>
            <person name="Kalkreuter E."/>
            <person name="Kautsar S.A."/>
            <person name="Yang D."/>
            <person name="Bader C.D."/>
            <person name="Teijaro C.N."/>
            <person name="Fluegel L."/>
            <person name="Davis C.M."/>
            <person name="Simpson J.R."/>
            <person name="Lauterbach L."/>
            <person name="Steele A.D."/>
            <person name="Gui C."/>
            <person name="Meng S."/>
            <person name="Li G."/>
            <person name="Viehrig K."/>
            <person name="Ye F."/>
            <person name="Su P."/>
            <person name="Kiefer A.F."/>
            <person name="Nichols A."/>
            <person name="Cepeda A.J."/>
            <person name="Yan W."/>
            <person name="Fan B."/>
            <person name="Jiang Y."/>
            <person name="Adhikari A."/>
            <person name="Zheng C.-J."/>
            <person name="Schuster L."/>
            <person name="Cowan T.M."/>
            <person name="Smanski M.J."/>
            <person name="Chevrette M.G."/>
            <person name="De Carvalho L.P.S."/>
            <person name="Shen B."/>
        </authorList>
    </citation>
    <scope>NUCLEOTIDE SEQUENCE [LARGE SCALE GENOMIC DNA]</scope>
    <source>
        <strain evidence="8 9">NPDC006434</strain>
    </source>
</reference>
<dbReference type="PANTHER" id="PTHR43053">
    <property type="entry name" value="GLYCOSIDASE FAMILY 31"/>
    <property type="match status" value="1"/>
</dbReference>
<dbReference type="SUPFAM" id="SSF51011">
    <property type="entry name" value="Glycosyl hydrolase domain"/>
    <property type="match status" value="1"/>
</dbReference>
<dbReference type="NCBIfam" id="NF007940">
    <property type="entry name" value="PRK10658.1"/>
    <property type="match status" value="1"/>
</dbReference>
<dbReference type="Gene3D" id="2.60.40.1180">
    <property type="entry name" value="Golgi alpha-mannosidase II"/>
    <property type="match status" value="2"/>
</dbReference>
<dbReference type="EMBL" id="JBEXPZ010000011">
    <property type="protein sequence ID" value="MET9844899.1"/>
    <property type="molecule type" value="Genomic_DNA"/>
</dbReference>
<evidence type="ECO:0000256" key="3">
    <source>
        <dbReference type="ARBA" id="ARBA00023295"/>
    </source>
</evidence>
<dbReference type="Pfam" id="PF13802">
    <property type="entry name" value="Gal_mutarotas_2"/>
    <property type="match status" value="1"/>
</dbReference>
<evidence type="ECO:0000313" key="8">
    <source>
        <dbReference type="EMBL" id="MET9844899.1"/>
    </source>
</evidence>
<dbReference type="SUPFAM" id="SSF74650">
    <property type="entry name" value="Galactose mutarotase-like"/>
    <property type="match status" value="1"/>
</dbReference>
<dbReference type="PANTHER" id="PTHR43053:SF4">
    <property type="entry name" value="MYOGENESIS-REGULATING GLYCOSIDASE"/>
    <property type="match status" value="1"/>
</dbReference>
<dbReference type="SUPFAM" id="SSF117125">
    <property type="entry name" value="Putative glucosidase YicI, C-terminal domain"/>
    <property type="match status" value="1"/>
</dbReference>
<evidence type="ECO:0000256" key="2">
    <source>
        <dbReference type="ARBA" id="ARBA00022801"/>
    </source>
</evidence>
<proteinExistence type="inferred from homology"/>
<dbReference type="InterPro" id="IPR000322">
    <property type="entry name" value="Glyco_hydro_31_TIM"/>
</dbReference>
<dbReference type="CDD" id="cd14752">
    <property type="entry name" value="GH31_N"/>
    <property type="match status" value="1"/>
</dbReference>
<feature type="domain" description="Glycoside hydrolase family 31 TIM barrel" evidence="5">
    <location>
        <begin position="260"/>
        <end position="574"/>
    </location>
</feature>
<dbReference type="InterPro" id="IPR011013">
    <property type="entry name" value="Gal_mutarotase_sf_dom"/>
</dbReference>
<sequence length="759" mass="84303">MKFTDGYWLLREGVTAAHPVQALDVTTTDAGALEIHAPTRPVRHRGDLLKGPVVTISAHAPMPDVIGVTLTHFEGEPPRGPDFELTTEEFTPHTAYDDEHATLTAGALSLRVARTGPWRVDFLAHGRILTTSGPKSMGIMRDGSGAHHLREQLNLGVGTSVYGLGERFGPLVKNGQVVDVWNADGGTATEQAYKNVPFYLTDAGYGVFVDHPGKVSFEVASEVVSRVQFSAETQRLTYYVVYGPTPKEILRKYTALTGRPALPPAWSFGLWLSTSFTTSYDEETVTSFIEGMRERRLPLSVFHFDCFWMREFQWCDFAWDPRVFPDPEGMLARLKHRGLRISVWINPYIAQRSPLFAEGRELGHLLRRPDGGVWQWDLWQPGMALVDFTSPAARQWYAAKLEALLAQGVDCFKTDFGERVPLDVTWSDGTDPERMHNYYTYLYNRTVFDVLRKHRGEGDAVLFARSATTGSQRFPVHWGGDCESTYEAMAESLRGGLSLGLSGFGYWSHDIGGFEGTPTPALFKRWIAFGLLSSHSRLHGSSSYRVPWLFDDESVDVLRTFTHLKLGLMPYLYEAARAAHDEGVPMMRAMVLEFPDDPGCAHLERQYMLGPDLLVAPVFSDEGDVAYYLPEGVWTHYLTGGMVTGPRWVRERHDFLSLPLLVRPGAVIPVGAVTDRPDYDHADGVTLRAYGLAHGAQVTVPVGDVTFTVVREGNVLRASCGDPRAPWGLWAEGREVRAESGTGFLTMDVEPGPEGGGSR</sequence>
<dbReference type="InterPro" id="IPR017853">
    <property type="entry name" value="GH"/>
</dbReference>
<dbReference type="Pfam" id="PF01055">
    <property type="entry name" value="Glyco_hydro_31_2nd"/>
    <property type="match status" value="1"/>
</dbReference>
<dbReference type="EC" id="3.2.1.177" evidence="8"/>
<evidence type="ECO:0000256" key="4">
    <source>
        <dbReference type="RuleBase" id="RU361185"/>
    </source>
</evidence>
<dbReference type="InterPro" id="IPR025887">
    <property type="entry name" value="Glyco_hydro_31_N_dom"/>
</dbReference>
<keyword evidence="2 4" id="KW-0378">Hydrolase</keyword>
<dbReference type="GO" id="GO:0061634">
    <property type="term" value="F:alpha-D-xyloside xylohydrolase"/>
    <property type="evidence" value="ECO:0007669"/>
    <property type="project" value="UniProtKB-EC"/>
</dbReference>
<keyword evidence="3 4" id="KW-0326">Glycosidase</keyword>
<comment type="caution">
    <text evidence="8">The sequence shown here is derived from an EMBL/GenBank/DDBJ whole genome shotgun (WGS) entry which is preliminary data.</text>
</comment>
<dbReference type="Gene3D" id="2.60.40.1760">
    <property type="entry name" value="glycosyl hydrolase (family 31)"/>
    <property type="match status" value="1"/>
</dbReference>
<feature type="domain" description="Glycosyl hydrolase family 31 C-terminal" evidence="7">
    <location>
        <begin position="583"/>
        <end position="668"/>
    </location>
</feature>
<keyword evidence="9" id="KW-1185">Reference proteome</keyword>
<dbReference type="Proteomes" id="UP001550210">
    <property type="component" value="Unassembled WGS sequence"/>
</dbReference>
<gene>
    <name evidence="8" type="primary">yicI</name>
    <name evidence="8" type="ORF">ABZZ21_10010</name>
</gene>
<dbReference type="RefSeq" id="WP_355395241.1">
    <property type="nucleotide sequence ID" value="NZ_JBEXPZ010000011.1"/>
</dbReference>
<evidence type="ECO:0000259" key="5">
    <source>
        <dbReference type="Pfam" id="PF01055"/>
    </source>
</evidence>
<dbReference type="CDD" id="cd06593">
    <property type="entry name" value="GH31_xylosidase_YicI"/>
    <property type="match status" value="1"/>
</dbReference>
<organism evidence="8 9">
    <name type="scientific">Streptomyces ossamyceticus</name>
    <dbReference type="NCBI Taxonomy" id="249581"/>
    <lineage>
        <taxon>Bacteria</taxon>
        <taxon>Bacillati</taxon>
        <taxon>Actinomycetota</taxon>
        <taxon>Actinomycetes</taxon>
        <taxon>Kitasatosporales</taxon>
        <taxon>Streptomycetaceae</taxon>
        <taxon>Streptomyces</taxon>
    </lineage>
</organism>
<dbReference type="InterPro" id="IPR013780">
    <property type="entry name" value="Glyco_hydro_b"/>
</dbReference>
<dbReference type="InterPro" id="IPR050985">
    <property type="entry name" value="Alpha-glycosidase_related"/>
</dbReference>
<dbReference type="Gene3D" id="3.20.20.80">
    <property type="entry name" value="Glycosidases"/>
    <property type="match status" value="1"/>
</dbReference>
<name>A0ABV2UTM4_9ACTN</name>
<dbReference type="Pfam" id="PF21365">
    <property type="entry name" value="Glyco_hydro_31_3rd"/>
    <property type="match status" value="1"/>
</dbReference>
<comment type="similarity">
    <text evidence="1 4">Belongs to the glycosyl hydrolase 31 family.</text>
</comment>
<dbReference type="SUPFAM" id="SSF51445">
    <property type="entry name" value="(Trans)glycosidases"/>
    <property type="match status" value="1"/>
</dbReference>
<evidence type="ECO:0000259" key="7">
    <source>
        <dbReference type="Pfam" id="PF21365"/>
    </source>
</evidence>
<feature type="domain" description="Glycoside hydrolase family 31 N-terminal" evidence="6">
    <location>
        <begin position="57"/>
        <end position="218"/>
    </location>
</feature>